<feature type="transmembrane region" description="Helical" evidence="1">
    <location>
        <begin position="235"/>
        <end position="251"/>
    </location>
</feature>
<protein>
    <recommendedName>
        <fullName evidence="2">Acyltransferase 3 domain-containing protein</fullName>
    </recommendedName>
</protein>
<dbReference type="InterPro" id="IPR002656">
    <property type="entry name" value="Acyl_transf_3_dom"/>
</dbReference>
<dbReference type="AlphaFoldDB" id="A0A0J5WA38"/>
<dbReference type="GO" id="GO:0016020">
    <property type="term" value="C:membrane"/>
    <property type="evidence" value="ECO:0007669"/>
    <property type="project" value="TreeGrafter"/>
</dbReference>
<dbReference type="PANTHER" id="PTHR23028">
    <property type="entry name" value="ACETYLTRANSFERASE"/>
    <property type="match status" value="1"/>
</dbReference>
<proteinExistence type="predicted"/>
<accession>A0A0J5WA38</accession>
<dbReference type="Pfam" id="PF01757">
    <property type="entry name" value="Acyl_transf_3"/>
    <property type="match status" value="1"/>
</dbReference>
<feature type="transmembrane region" description="Helical" evidence="1">
    <location>
        <begin position="331"/>
        <end position="350"/>
    </location>
</feature>
<feature type="transmembrane region" description="Helical" evidence="1">
    <location>
        <begin position="113"/>
        <end position="131"/>
    </location>
</feature>
<gene>
    <name evidence="3" type="ORF">VL15_31315</name>
</gene>
<organism evidence="3 4">
    <name type="scientific">Burkholderia cepacia</name>
    <name type="common">Pseudomonas cepacia</name>
    <dbReference type="NCBI Taxonomy" id="292"/>
    <lineage>
        <taxon>Bacteria</taxon>
        <taxon>Pseudomonadati</taxon>
        <taxon>Pseudomonadota</taxon>
        <taxon>Betaproteobacteria</taxon>
        <taxon>Burkholderiales</taxon>
        <taxon>Burkholderiaceae</taxon>
        <taxon>Burkholderia</taxon>
        <taxon>Burkholderia cepacia complex</taxon>
    </lineage>
</organism>
<keyword evidence="1" id="KW-1133">Transmembrane helix</keyword>
<dbReference type="InterPro" id="IPR050879">
    <property type="entry name" value="Acyltransferase_3"/>
</dbReference>
<dbReference type="Proteomes" id="UP000036338">
    <property type="component" value="Unassembled WGS sequence"/>
</dbReference>
<reference evidence="3 4" key="1">
    <citation type="submission" date="2015-05" db="EMBL/GenBank/DDBJ databases">
        <title>Draft genome of Burkholderia cepacia LK29.</title>
        <authorList>
            <person name="Chan X.Y."/>
        </authorList>
    </citation>
    <scope>NUCLEOTIDE SEQUENCE [LARGE SCALE GENOMIC DNA]</scope>
    <source>
        <strain evidence="3 4">LK29</strain>
    </source>
</reference>
<feature type="transmembrane region" description="Helical" evidence="1">
    <location>
        <begin position="263"/>
        <end position="282"/>
    </location>
</feature>
<sequence>MKALPDHSALAHIVQRTPRNLELDRLRAIAVLLTCYVHWRQVFYPWMFTMQFGGPATPLDLLSNAWAGVDLFFVISGYIISRTIVSEFDALRADPGALAAHVKAFYVRRAFRILPVAWCVILIVVACGAYLNAGGYFAGTTYNLQAALSIFTYTFNFWLPDHKIAPGVPLAQYWSLSVEEQFYLVFPLFLMLTRSTRQRVLWLALTLLAVSVAIRPYLLADPLKVFFYTQTRCDGMLYGCLLYLATTRPWFAAIRVSARGNGYLGGAVVLVLALVLGSITAIGFDNVVAVPVVCMLSAALVFMAACEGGVVAFPQPLQWAFDCIGRRSYSLYLVHLPMFFLTNELMFRYTRAHEIAITARLWPQYTLLMVLLVAGATELLYRCVERPMIAKGRRVAADVIESAQTALPKAA</sequence>
<feature type="transmembrane region" description="Helical" evidence="1">
    <location>
        <begin position="137"/>
        <end position="159"/>
    </location>
</feature>
<dbReference type="PATRIC" id="fig|292.27.peg.6938"/>
<evidence type="ECO:0000259" key="2">
    <source>
        <dbReference type="Pfam" id="PF01757"/>
    </source>
</evidence>
<dbReference type="PANTHER" id="PTHR23028:SF53">
    <property type="entry name" value="ACYL_TRANSF_3 DOMAIN-CONTAINING PROTEIN"/>
    <property type="match status" value="1"/>
</dbReference>
<feature type="domain" description="Acyltransferase 3" evidence="2">
    <location>
        <begin position="21"/>
        <end position="376"/>
    </location>
</feature>
<keyword evidence="1" id="KW-0472">Membrane</keyword>
<dbReference type="EMBL" id="LDWR01000059">
    <property type="protein sequence ID" value="KML47871.1"/>
    <property type="molecule type" value="Genomic_DNA"/>
</dbReference>
<keyword evidence="1" id="KW-0812">Transmembrane</keyword>
<dbReference type="GO" id="GO:0000271">
    <property type="term" value="P:polysaccharide biosynthetic process"/>
    <property type="evidence" value="ECO:0007669"/>
    <property type="project" value="TreeGrafter"/>
</dbReference>
<feature type="transmembrane region" description="Helical" evidence="1">
    <location>
        <begin position="200"/>
        <end position="220"/>
    </location>
</feature>
<comment type="caution">
    <text evidence="3">The sequence shown here is derived from an EMBL/GenBank/DDBJ whole genome shotgun (WGS) entry which is preliminary data.</text>
</comment>
<feature type="transmembrane region" description="Helical" evidence="1">
    <location>
        <begin position="26"/>
        <end position="46"/>
    </location>
</feature>
<name>A0A0J5WA38_BURCE</name>
<feature type="transmembrane region" description="Helical" evidence="1">
    <location>
        <begin position="288"/>
        <end position="310"/>
    </location>
</feature>
<feature type="transmembrane region" description="Helical" evidence="1">
    <location>
        <begin position="362"/>
        <end position="384"/>
    </location>
</feature>
<feature type="transmembrane region" description="Helical" evidence="1">
    <location>
        <begin position="66"/>
        <end position="85"/>
    </location>
</feature>
<evidence type="ECO:0000313" key="3">
    <source>
        <dbReference type="EMBL" id="KML47871.1"/>
    </source>
</evidence>
<evidence type="ECO:0000256" key="1">
    <source>
        <dbReference type="SAM" id="Phobius"/>
    </source>
</evidence>
<evidence type="ECO:0000313" key="4">
    <source>
        <dbReference type="Proteomes" id="UP000036338"/>
    </source>
</evidence>
<dbReference type="RefSeq" id="WP_048250626.1">
    <property type="nucleotide sequence ID" value="NZ_LDWR01000059.1"/>
</dbReference>
<dbReference type="GO" id="GO:0016747">
    <property type="term" value="F:acyltransferase activity, transferring groups other than amino-acyl groups"/>
    <property type="evidence" value="ECO:0007669"/>
    <property type="project" value="InterPro"/>
</dbReference>